<protein>
    <submittedName>
        <fullName evidence="10">Polar amino acid transport system permease protein</fullName>
    </submittedName>
</protein>
<organism evidence="10 11">
    <name type="scientific">Pectinatus cerevisiiphilus</name>
    <dbReference type="NCBI Taxonomy" id="86956"/>
    <lineage>
        <taxon>Bacteria</taxon>
        <taxon>Bacillati</taxon>
        <taxon>Bacillota</taxon>
        <taxon>Negativicutes</taxon>
        <taxon>Selenomonadales</taxon>
        <taxon>Selenomonadaceae</taxon>
        <taxon>Pectinatus</taxon>
    </lineage>
</organism>
<dbReference type="Proteomes" id="UP000295188">
    <property type="component" value="Unassembled WGS sequence"/>
</dbReference>
<keyword evidence="11" id="KW-1185">Reference proteome</keyword>
<comment type="similarity">
    <text evidence="8">Belongs to the binding-protein-dependent transport system permease family.</text>
</comment>
<dbReference type="NCBIfam" id="TIGR01726">
    <property type="entry name" value="HEQRo_perm_3TM"/>
    <property type="match status" value="1"/>
</dbReference>
<name>A0A4R3K303_9FIRM</name>
<dbReference type="Pfam" id="PF00528">
    <property type="entry name" value="BPD_transp_1"/>
    <property type="match status" value="1"/>
</dbReference>
<dbReference type="GO" id="GO:0043190">
    <property type="term" value="C:ATP-binding cassette (ABC) transporter complex"/>
    <property type="evidence" value="ECO:0007669"/>
    <property type="project" value="InterPro"/>
</dbReference>
<proteinExistence type="inferred from homology"/>
<dbReference type="EMBL" id="SMAA01000019">
    <property type="protein sequence ID" value="TCS77054.1"/>
    <property type="molecule type" value="Genomic_DNA"/>
</dbReference>
<dbReference type="InterPro" id="IPR000515">
    <property type="entry name" value="MetI-like"/>
</dbReference>
<evidence type="ECO:0000256" key="6">
    <source>
        <dbReference type="ARBA" id="ARBA00022989"/>
    </source>
</evidence>
<feature type="transmembrane region" description="Helical" evidence="8">
    <location>
        <begin position="34"/>
        <end position="52"/>
    </location>
</feature>
<dbReference type="Gene3D" id="1.10.3720.10">
    <property type="entry name" value="MetI-like"/>
    <property type="match status" value="1"/>
</dbReference>
<feature type="transmembrane region" description="Helical" evidence="8">
    <location>
        <begin position="167"/>
        <end position="186"/>
    </location>
</feature>
<dbReference type="CDD" id="cd06261">
    <property type="entry name" value="TM_PBP2"/>
    <property type="match status" value="1"/>
</dbReference>
<gene>
    <name evidence="10" type="ORF">EDC37_1198</name>
</gene>
<evidence type="ECO:0000256" key="2">
    <source>
        <dbReference type="ARBA" id="ARBA00022448"/>
    </source>
</evidence>
<dbReference type="PANTHER" id="PTHR30614">
    <property type="entry name" value="MEMBRANE COMPONENT OF AMINO ACID ABC TRANSPORTER"/>
    <property type="match status" value="1"/>
</dbReference>
<dbReference type="RefSeq" id="WP_132551149.1">
    <property type="nucleotide sequence ID" value="NZ_SMAA01000019.1"/>
</dbReference>
<dbReference type="AlphaFoldDB" id="A0A4R3K303"/>
<evidence type="ECO:0000313" key="10">
    <source>
        <dbReference type="EMBL" id="TCS77054.1"/>
    </source>
</evidence>
<keyword evidence="6 8" id="KW-1133">Transmembrane helix</keyword>
<dbReference type="PANTHER" id="PTHR30614:SF0">
    <property type="entry name" value="L-CYSTINE TRANSPORT SYSTEM PERMEASE PROTEIN TCYL"/>
    <property type="match status" value="1"/>
</dbReference>
<keyword evidence="4 8" id="KW-0812">Transmembrane</keyword>
<sequence length="237" mass="26407">MNNLLSQLHFATAAEYLVPSLIHGIGVVLEATFFGFILATIIGIFIAIGRLFGWKIVKAFLYVFLEVIRGTPLLVQLVYIYYVVPLIINLFAAMLGYKTDVQIDPLVAGIAGLAINYGCYMSEVIRAGIVAVDKGQMEAALVLGFGRYEALFRIIMPQALRSIIPSLGNYLVMMIKDTSLLAYVAVNELLLRTQTFASQTFYTIEAYTYLALFYLILSVPLSHCIKFIEYKLSSSNR</sequence>
<dbReference type="PROSITE" id="PS50928">
    <property type="entry name" value="ABC_TM1"/>
    <property type="match status" value="1"/>
</dbReference>
<dbReference type="GO" id="GO:0022857">
    <property type="term" value="F:transmembrane transporter activity"/>
    <property type="evidence" value="ECO:0007669"/>
    <property type="project" value="InterPro"/>
</dbReference>
<comment type="caution">
    <text evidence="10">The sequence shown here is derived from an EMBL/GenBank/DDBJ whole genome shotgun (WGS) entry which is preliminary data.</text>
</comment>
<feature type="transmembrane region" description="Helical" evidence="8">
    <location>
        <begin position="206"/>
        <end position="228"/>
    </location>
</feature>
<feature type="transmembrane region" description="Helical" evidence="8">
    <location>
        <begin position="73"/>
        <end position="97"/>
    </location>
</feature>
<evidence type="ECO:0000256" key="5">
    <source>
        <dbReference type="ARBA" id="ARBA00022970"/>
    </source>
</evidence>
<feature type="transmembrane region" description="Helical" evidence="8">
    <location>
        <begin position="103"/>
        <end position="120"/>
    </location>
</feature>
<keyword evidence="3" id="KW-1003">Cell membrane</keyword>
<dbReference type="OrthoDB" id="9787841at2"/>
<comment type="subcellular location">
    <subcellularLocation>
        <location evidence="1 8">Cell membrane</location>
        <topology evidence="1 8">Multi-pass membrane protein</topology>
    </subcellularLocation>
</comment>
<reference evidence="10 11" key="1">
    <citation type="submission" date="2019-03" db="EMBL/GenBank/DDBJ databases">
        <title>Genomic Encyclopedia of Type Strains, Phase IV (KMG-IV): sequencing the most valuable type-strain genomes for metagenomic binning, comparative biology and taxonomic classification.</title>
        <authorList>
            <person name="Goeker M."/>
        </authorList>
    </citation>
    <scope>NUCLEOTIDE SEQUENCE [LARGE SCALE GENOMIC DNA]</scope>
    <source>
        <strain evidence="10 11">DSM 20467</strain>
    </source>
</reference>
<dbReference type="SUPFAM" id="SSF161098">
    <property type="entry name" value="MetI-like"/>
    <property type="match status" value="1"/>
</dbReference>
<evidence type="ECO:0000256" key="1">
    <source>
        <dbReference type="ARBA" id="ARBA00004651"/>
    </source>
</evidence>
<keyword evidence="5" id="KW-0029">Amino-acid transport</keyword>
<dbReference type="InterPro" id="IPR010065">
    <property type="entry name" value="AA_ABC_transptr_permease_3TM"/>
</dbReference>
<evidence type="ECO:0000259" key="9">
    <source>
        <dbReference type="PROSITE" id="PS50928"/>
    </source>
</evidence>
<evidence type="ECO:0000256" key="4">
    <source>
        <dbReference type="ARBA" id="ARBA00022692"/>
    </source>
</evidence>
<evidence type="ECO:0000256" key="7">
    <source>
        <dbReference type="ARBA" id="ARBA00023136"/>
    </source>
</evidence>
<evidence type="ECO:0000256" key="3">
    <source>
        <dbReference type="ARBA" id="ARBA00022475"/>
    </source>
</evidence>
<dbReference type="InterPro" id="IPR035906">
    <property type="entry name" value="MetI-like_sf"/>
</dbReference>
<keyword evidence="2 8" id="KW-0813">Transport</keyword>
<evidence type="ECO:0000313" key="11">
    <source>
        <dbReference type="Proteomes" id="UP000295188"/>
    </source>
</evidence>
<dbReference type="GO" id="GO:0006865">
    <property type="term" value="P:amino acid transport"/>
    <property type="evidence" value="ECO:0007669"/>
    <property type="project" value="UniProtKB-KW"/>
</dbReference>
<keyword evidence="7 8" id="KW-0472">Membrane</keyword>
<evidence type="ECO:0000256" key="8">
    <source>
        <dbReference type="RuleBase" id="RU363032"/>
    </source>
</evidence>
<accession>A0A4R3K303</accession>
<feature type="domain" description="ABC transmembrane type-1" evidence="9">
    <location>
        <begin position="25"/>
        <end position="225"/>
    </location>
</feature>
<dbReference type="InterPro" id="IPR043429">
    <property type="entry name" value="ArtM/GltK/GlnP/TcyL/YhdX-like"/>
</dbReference>